<proteinExistence type="predicted"/>
<dbReference type="EMBL" id="JAIOUQ010000009">
    <property type="protein sequence ID" value="MBZ2165949.1"/>
    <property type="molecule type" value="Genomic_DNA"/>
</dbReference>
<sequence length="311" mass="34820">MLFFIGSSAAASNNSKNPQIHSSKYESNIEITKKIHSSKTKKITPKVQVKTSKNGCCSVLLHVKKGYDVFSFRRDSTYSADIHFIQLKWYGKYAIKEYKTTNGYFFHTIIARNGWIVSSGGSDIPSLNKELENLAGRTSTSGHITSNTVNKAYNILKRMGIGHFVIKSPDDTLGLVIYNGGSVKKTVFKMHEGQYVSVPNHPAYYRNGYISTSNPVSSAISLETTDRWGINRRNIITYAVMKHKEKVSYSTLVKIWASNCRGTPDNIIFNGHLIKGNSLPRIPNRKYIGQVNLKNSKIAKDIVSKVLLTTE</sequence>
<protein>
    <submittedName>
        <fullName evidence="1">Uncharacterized protein</fullName>
    </submittedName>
</protein>
<comment type="caution">
    <text evidence="1">The sequence shown here is derived from an EMBL/GenBank/DDBJ whole genome shotgun (WGS) entry which is preliminary data.</text>
</comment>
<evidence type="ECO:0000313" key="2">
    <source>
        <dbReference type="Proteomes" id="UP000825933"/>
    </source>
</evidence>
<accession>A0A8T5UYZ0</accession>
<dbReference type="AlphaFoldDB" id="A0A8T5UYZ0"/>
<name>A0A8T5UYZ0_9EURY</name>
<dbReference type="RefSeq" id="WP_223791545.1">
    <property type="nucleotide sequence ID" value="NZ_JAIOUQ010000009.1"/>
</dbReference>
<evidence type="ECO:0000313" key="1">
    <source>
        <dbReference type="EMBL" id="MBZ2165949.1"/>
    </source>
</evidence>
<gene>
    <name evidence="1" type="ORF">K8N75_07855</name>
</gene>
<keyword evidence="2" id="KW-1185">Reference proteome</keyword>
<reference evidence="2" key="1">
    <citation type="journal article" date="2022" name="Microbiol. Resour. Announc.">
        <title>Draft Genome Sequence of a Methanogenic Archaeon from West Spitsbergen Permafrost.</title>
        <authorList>
            <person name="Trubitsyn V."/>
            <person name="Rivkina E."/>
            <person name="Shcherbakova V."/>
        </authorList>
    </citation>
    <scope>NUCLEOTIDE SEQUENCE [LARGE SCALE GENOMIC DNA]</scope>
    <source>
        <strain evidence="2">VT</strain>
    </source>
</reference>
<dbReference type="Proteomes" id="UP000825933">
    <property type="component" value="Unassembled WGS sequence"/>
</dbReference>
<organism evidence="1 2">
    <name type="scientific">Methanobacterium spitsbergense</name>
    <dbReference type="NCBI Taxonomy" id="2874285"/>
    <lineage>
        <taxon>Archaea</taxon>
        <taxon>Methanobacteriati</taxon>
        <taxon>Methanobacteriota</taxon>
        <taxon>Methanomada group</taxon>
        <taxon>Methanobacteria</taxon>
        <taxon>Methanobacteriales</taxon>
        <taxon>Methanobacteriaceae</taxon>
        <taxon>Methanobacterium</taxon>
    </lineage>
</organism>